<protein>
    <submittedName>
        <fullName evidence="1">Genomic scaffold, ProqFM164S04</fullName>
    </submittedName>
</protein>
<dbReference type="EMBL" id="HG792018">
    <property type="protein sequence ID" value="CDM36005.1"/>
    <property type="molecule type" value="Genomic_DNA"/>
</dbReference>
<dbReference type="AlphaFoldDB" id="W6QHU6"/>
<organism evidence="1 2">
    <name type="scientific">Penicillium roqueforti (strain FM164)</name>
    <dbReference type="NCBI Taxonomy" id="1365484"/>
    <lineage>
        <taxon>Eukaryota</taxon>
        <taxon>Fungi</taxon>
        <taxon>Dikarya</taxon>
        <taxon>Ascomycota</taxon>
        <taxon>Pezizomycotina</taxon>
        <taxon>Eurotiomycetes</taxon>
        <taxon>Eurotiomycetidae</taxon>
        <taxon>Eurotiales</taxon>
        <taxon>Aspergillaceae</taxon>
        <taxon>Penicillium</taxon>
    </lineage>
</organism>
<accession>W6QHU6</accession>
<reference evidence="1" key="1">
    <citation type="journal article" date="2014" name="Nat. Commun.">
        <title>Multiple recent horizontal transfers of a large genomic region in cheese making fungi.</title>
        <authorList>
            <person name="Cheeseman K."/>
            <person name="Ropars J."/>
            <person name="Renault P."/>
            <person name="Dupont J."/>
            <person name="Gouzy J."/>
            <person name="Branca A."/>
            <person name="Abraham A.L."/>
            <person name="Ceppi M."/>
            <person name="Conseiller E."/>
            <person name="Debuchy R."/>
            <person name="Malagnac F."/>
            <person name="Goarin A."/>
            <person name="Silar P."/>
            <person name="Lacoste S."/>
            <person name="Sallet E."/>
            <person name="Bensimon A."/>
            <person name="Giraud T."/>
            <person name="Brygoo Y."/>
        </authorList>
    </citation>
    <scope>NUCLEOTIDE SEQUENCE [LARGE SCALE GENOMIC DNA]</scope>
    <source>
        <strain evidence="1">FM164</strain>
    </source>
</reference>
<evidence type="ECO:0000313" key="1">
    <source>
        <dbReference type="EMBL" id="CDM36005.1"/>
    </source>
</evidence>
<proteinExistence type="predicted"/>
<keyword evidence="2" id="KW-1185">Reference proteome</keyword>
<sequence>MQDIRPFPRASMSIVSTFLQSASPNVAGTVLAIGQDTEVSHVHLYGLIASDIAQYGSALAPSSPPCLTLWAKDVWFGWRSPPKIRVFYRTSLIIFSFC</sequence>
<name>W6QHU6_PENRF</name>
<dbReference type="Proteomes" id="UP000030686">
    <property type="component" value="Unassembled WGS sequence"/>
</dbReference>
<evidence type="ECO:0000313" key="2">
    <source>
        <dbReference type="Proteomes" id="UP000030686"/>
    </source>
</evidence>
<gene>
    <name evidence="1" type="ORF">PROQFM164_S04g000886</name>
</gene>